<organism evidence="2 3">
    <name type="scientific">Amanita thiersii Skay4041</name>
    <dbReference type="NCBI Taxonomy" id="703135"/>
    <lineage>
        <taxon>Eukaryota</taxon>
        <taxon>Fungi</taxon>
        <taxon>Dikarya</taxon>
        <taxon>Basidiomycota</taxon>
        <taxon>Agaricomycotina</taxon>
        <taxon>Agaricomycetes</taxon>
        <taxon>Agaricomycetidae</taxon>
        <taxon>Agaricales</taxon>
        <taxon>Pluteineae</taxon>
        <taxon>Amanitaceae</taxon>
        <taxon>Amanita</taxon>
    </lineage>
</organism>
<feature type="compositionally biased region" description="Basic and acidic residues" evidence="1">
    <location>
        <begin position="209"/>
        <end position="227"/>
    </location>
</feature>
<sequence>MSEVRSPLLPSLSFSEISSTSSSLLPKSQKRRVVSSSDLQFFTPSATSFKPRPYTPNNDTQLRTTNRTLTRSQDALGIPPLGMDPQPSDPSVVFIHPPFNIFPDSHLYLDGLTYPLMAENPEWFLDPNDFMSPNNLNPHAIPYPPHLEPPRGWCPAKKKDLKERGVEGWPEGEEPRLRCTFCRRTYAGVNAKSMWRRHVFEKHKIAMSNRRDGTDRPRGRGSNKENRQLSSVKGQNDLHERVVNLDVTPQTESRNISHKSRFRSVPSSEETTRRRERDRHKNKSNLTADFRDSMTDDDIQPQSENRTEDQSPPLTPHSSSQISDPVESSESPKLTQPTSPPISHPVIPASPYDPLLTPSFRHSSPRRPSEQPWRFPSPSHPLHSRSRDLSLSVLIRGFNSPLNKGSPVAGESARAIGLSPFPSPRVVGTEQKSGLLDLDSPAKSLKSSPMSLFCRGRMSHSNDRIGKFRSIEESPLGQGVKRHKRTISELADDWLTDGALGTSSILSGNDPFASIWNSVSSGDLENETKGLACVDAVSPVLRSSTALPSGVGLGIGLLDPFTLSED</sequence>
<dbReference type="AlphaFoldDB" id="A0A2A9P1F5"/>
<accession>A0A2A9P1F5</accession>
<dbReference type="OrthoDB" id="2333993at2759"/>
<gene>
    <name evidence="2" type="ORF">AMATHDRAFT_94130</name>
</gene>
<feature type="compositionally biased region" description="Polar residues" evidence="1">
    <location>
        <begin position="300"/>
        <end position="337"/>
    </location>
</feature>
<evidence type="ECO:0000313" key="3">
    <source>
        <dbReference type="Proteomes" id="UP000242287"/>
    </source>
</evidence>
<protein>
    <submittedName>
        <fullName evidence="2">Uncharacterized protein</fullName>
    </submittedName>
</protein>
<feature type="region of interest" description="Disordered" evidence="1">
    <location>
        <begin position="206"/>
        <end position="385"/>
    </location>
</feature>
<keyword evidence="3" id="KW-1185">Reference proteome</keyword>
<feature type="non-terminal residue" evidence="2">
    <location>
        <position position="566"/>
    </location>
</feature>
<evidence type="ECO:0000313" key="2">
    <source>
        <dbReference type="EMBL" id="PFH54570.1"/>
    </source>
</evidence>
<name>A0A2A9P1F5_9AGAR</name>
<dbReference type="EMBL" id="KZ301969">
    <property type="protein sequence ID" value="PFH54570.1"/>
    <property type="molecule type" value="Genomic_DNA"/>
</dbReference>
<evidence type="ECO:0000256" key="1">
    <source>
        <dbReference type="SAM" id="MobiDB-lite"/>
    </source>
</evidence>
<proteinExistence type="predicted"/>
<reference evidence="2 3" key="1">
    <citation type="submission" date="2014-02" db="EMBL/GenBank/DDBJ databases">
        <title>Transposable element dynamics among asymbiotic and ectomycorrhizal Amanita fungi.</title>
        <authorList>
            <consortium name="DOE Joint Genome Institute"/>
            <person name="Hess J."/>
            <person name="Skrede I."/>
            <person name="Wolfe B."/>
            <person name="LaButti K."/>
            <person name="Ohm R.A."/>
            <person name="Grigoriev I.V."/>
            <person name="Pringle A."/>
        </authorList>
    </citation>
    <scope>NUCLEOTIDE SEQUENCE [LARGE SCALE GENOMIC DNA]</scope>
    <source>
        <strain evidence="2 3">SKay4041</strain>
    </source>
</reference>
<dbReference type="Proteomes" id="UP000242287">
    <property type="component" value="Unassembled WGS sequence"/>
</dbReference>